<dbReference type="GO" id="GO:0003735">
    <property type="term" value="F:structural constituent of ribosome"/>
    <property type="evidence" value="ECO:0000318"/>
    <property type="project" value="GO_Central"/>
</dbReference>
<dbReference type="STRING" id="29655.A0A0K9NUI7"/>
<sequence length="252" mass="28956">MLSLRSGLRGIQRQVKNLDFKSVRNLLINSRLDHFDLETTFSHHPINYSSISLFNPKKSVADENILSNDRSINFHMRSMTTVPVEESDQVTSTTPANTCMPQFIKVKRLDKTAKHIMNILDKEAVDKMKSERDIPNVESGYVVEIKMEAPENKGRITTIKGLVIGRRNSGISTAIRVRRLESGVVTESLIPIYTPNIRSIKVLEKRSVRRAKLYYTREKPFNIAMRELAQRTAKKKEMITRGKRTNKQSQKK</sequence>
<accession>A0A0K9NUI7</accession>
<dbReference type="InterPro" id="IPR001857">
    <property type="entry name" value="Ribosomal_bL19"/>
</dbReference>
<evidence type="ECO:0000313" key="5">
    <source>
        <dbReference type="EMBL" id="KMZ59712.1"/>
    </source>
</evidence>
<name>A0A0K9NUI7_ZOSMR</name>
<evidence type="ECO:0000256" key="3">
    <source>
        <dbReference type="ARBA" id="ARBA00023274"/>
    </source>
</evidence>
<keyword evidence="3" id="KW-0687">Ribonucleoprotein</keyword>
<dbReference type="PANTHER" id="PTHR15680">
    <property type="entry name" value="RIBOSOMAL PROTEIN L19"/>
    <property type="match status" value="1"/>
</dbReference>
<keyword evidence="2" id="KW-0689">Ribosomal protein</keyword>
<gene>
    <name evidence="5" type="ORF">ZOSMA_65G00440</name>
</gene>
<dbReference type="PANTHER" id="PTHR15680:SF9">
    <property type="entry name" value="LARGE RIBOSOMAL SUBUNIT PROTEIN BL19M"/>
    <property type="match status" value="1"/>
</dbReference>
<proteinExistence type="inferred from homology"/>
<dbReference type="InterPro" id="IPR038657">
    <property type="entry name" value="Ribosomal_bL19_sf"/>
</dbReference>
<comment type="similarity">
    <text evidence="1">Belongs to the bacterial ribosomal protein bL19 family.</text>
</comment>
<dbReference type="Pfam" id="PF01245">
    <property type="entry name" value="Ribosomal_L19"/>
    <property type="match status" value="1"/>
</dbReference>
<dbReference type="OrthoDB" id="432645at2759"/>
<feature type="region of interest" description="Disordered" evidence="4">
    <location>
        <begin position="232"/>
        <end position="252"/>
    </location>
</feature>
<evidence type="ECO:0000256" key="1">
    <source>
        <dbReference type="ARBA" id="ARBA00005781"/>
    </source>
</evidence>
<evidence type="ECO:0000256" key="2">
    <source>
        <dbReference type="ARBA" id="ARBA00022980"/>
    </source>
</evidence>
<dbReference type="SUPFAM" id="SSF50104">
    <property type="entry name" value="Translation proteins SH3-like domain"/>
    <property type="match status" value="1"/>
</dbReference>
<keyword evidence="6" id="KW-1185">Reference proteome</keyword>
<evidence type="ECO:0000313" key="6">
    <source>
        <dbReference type="Proteomes" id="UP000036987"/>
    </source>
</evidence>
<dbReference type="GO" id="GO:0006412">
    <property type="term" value="P:translation"/>
    <property type="evidence" value="ECO:0007669"/>
    <property type="project" value="InterPro"/>
</dbReference>
<evidence type="ECO:0000256" key="4">
    <source>
        <dbReference type="SAM" id="MobiDB-lite"/>
    </source>
</evidence>
<dbReference type="Gene3D" id="2.30.30.790">
    <property type="match status" value="1"/>
</dbReference>
<dbReference type="Proteomes" id="UP000036987">
    <property type="component" value="Unassembled WGS sequence"/>
</dbReference>
<protein>
    <recommendedName>
        <fullName evidence="7">50S ribosomal protein L19</fullName>
    </recommendedName>
</protein>
<feature type="compositionally biased region" description="Basic residues" evidence="4">
    <location>
        <begin position="241"/>
        <end position="252"/>
    </location>
</feature>
<dbReference type="InterPro" id="IPR008991">
    <property type="entry name" value="Translation_prot_SH3-like_sf"/>
</dbReference>
<dbReference type="EMBL" id="LFYR01001739">
    <property type="protein sequence ID" value="KMZ59712.1"/>
    <property type="molecule type" value="Genomic_DNA"/>
</dbReference>
<organism evidence="5 6">
    <name type="scientific">Zostera marina</name>
    <name type="common">Eelgrass</name>
    <dbReference type="NCBI Taxonomy" id="29655"/>
    <lineage>
        <taxon>Eukaryota</taxon>
        <taxon>Viridiplantae</taxon>
        <taxon>Streptophyta</taxon>
        <taxon>Embryophyta</taxon>
        <taxon>Tracheophyta</taxon>
        <taxon>Spermatophyta</taxon>
        <taxon>Magnoliopsida</taxon>
        <taxon>Liliopsida</taxon>
        <taxon>Zosteraceae</taxon>
        <taxon>Zostera</taxon>
    </lineage>
</organism>
<dbReference type="GO" id="GO:1990904">
    <property type="term" value="C:ribonucleoprotein complex"/>
    <property type="evidence" value="ECO:0007669"/>
    <property type="project" value="UniProtKB-KW"/>
</dbReference>
<dbReference type="GO" id="GO:0005840">
    <property type="term" value="C:ribosome"/>
    <property type="evidence" value="ECO:0007669"/>
    <property type="project" value="UniProtKB-KW"/>
</dbReference>
<dbReference type="AlphaFoldDB" id="A0A0K9NUI7"/>
<comment type="caution">
    <text evidence="5">The sequence shown here is derived from an EMBL/GenBank/DDBJ whole genome shotgun (WGS) entry which is preliminary data.</text>
</comment>
<reference evidence="6" key="1">
    <citation type="journal article" date="2016" name="Nature">
        <title>The genome of the seagrass Zostera marina reveals angiosperm adaptation to the sea.</title>
        <authorList>
            <person name="Olsen J.L."/>
            <person name="Rouze P."/>
            <person name="Verhelst B."/>
            <person name="Lin Y.-C."/>
            <person name="Bayer T."/>
            <person name="Collen J."/>
            <person name="Dattolo E."/>
            <person name="De Paoli E."/>
            <person name="Dittami S."/>
            <person name="Maumus F."/>
            <person name="Michel G."/>
            <person name="Kersting A."/>
            <person name="Lauritano C."/>
            <person name="Lohaus R."/>
            <person name="Toepel M."/>
            <person name="Tonon T."/>
            <person name="Vanneste K."/>
            <person name="Amirebrahimi M."/>
            <person name="Brakel J."/>
            <person name="Bostroem C."/>
            <person name="Chovatia M."/>
            <person name="Grimwood J."/>
            <person name="Jenkins J.W."/>
            <person name="Jueterbock A."/>
            <person name="Mraz A."/>
            <person name="Stam W.T."/>
            <person name="Tice H."/>
            <person name="Bornberg-Bauer E."/>
            <person name="Green P.J."/>
            <person name="Pearson G.A."/>
            <person name="Procaccini G."/>
            <person name="Duarte C.M."/>
            <person name="Schmutz J."/>
            <person name="Reusch T.B.H."/>
            <person name="Van de Peer Y."/>
        </authorList>
    </citation>
    <scope>NUCLEOTIDE SEQUENCE [LARGE SCALE GENOMIC DNA]</scope>
    <source>
        <strain evidence="6">cv. Finnish</strain>
    </source>
</reference>
<evidence type="ECO:0008006" key="7">
    <source>
        <dbReference type="Google" id="ProtNLM"/>
    </source>
</evidence>